<organism evidence="2 3">
    <name type="scientific">Plasmodium vivax (strain Brazil I)</name>
    <dbReference type="NCBI Taxonomy" id="1033975"/>
    <lineage>
        <taxon>Eukaryota</taxon>
        <taxon>Sar</taxon>
        <taxon>Alveolata</taxon>
        <taxon>Apicomplexa</taxon>
        <taxon>Aconoidasida</taxon>
        <taxon>Haemosporida</taxon>
        <taxon>Plasmodiidae</taxon>
        <taxon>Plasmodium</taxon>
        <taxon>Plasmodium (Plasmodium)</taxon>
    </lineage>
</organism>
<dbReference type="Pfam" id="PF05795">
    <property type="entry name" value="Plasmodium_Vir"/>
    <property type="match status" value="1"/>
</dbReference>
<accession>A0A0J9T029</accession>
<sequence length="527" mass="63001">MADKIIEKAVNLLKQDSTFSTQNNLHRVYQKFEENDSHISSNICKNDNDLNTKFNLDEDILNVCKRVERILNKWNYICSTNNDISDNTCCDFLIYWIYGELIKKNYTSYNVHWLYRKIQNLLENNEHVTSKNLNCNGNFKRVFAIENLKSKKYLHDFLEYFDSIKRILQSETPDKKDYCDYIYYILQLYNSIKEACYTRIPEACPDEIKLFQDKIKGDDLSLVKNNCLRNLSKFKLSNMNAILDQLKKELTIDKERVENPFKYRKLINYDIFHYLKKYQEEEKSTQGKQKNVSNETEEQCTKINSGDHDEHTKLEKICKEFILYFFNFPKTKINSIHFFDYMNYWLNEKLKTTKTKATDFIGIMDKNLSYNFSSNSLYKRFKRSVYDMNGNILEEMNILHNLHDEYNKFLENLENECTVSDNKCLSTYLTEINKCYHNKNKKFQKSLNNILSMYNKKYQKNCKGKKPDDVLPSCKIVERYITNKKPEKCVSSCQNFENKNLRTSSKGKHEYVYYISIFLNIFTNSFC</sequence>
<dbReference type="InterPro" id="IPR008780">
    <property type="entry name" value="Plasmodium_Vir"/>
</dbReference>
<proteinExistence type="predicted"/>
<reference evidence="2 3" key="1">
    <citation type="submission" date="2011-08" db="EMBL/GenBank/DDBJ databases">
        <title>The Genome Sequence of Plasmodium vivax Brazil I.</title>
        <authorList>
            <consortium name="The Broad Institute Genome Sequencing Platform"/>
            <consortium name="The Broad Institute Genome Sequencing Center for Infectious Disease"/>
            <person name="Neafsey D."/>
            <person name="Carlton J."/>
            <person name="Barnwell J."/>
            <person name="Collins W."/>
            <person name="Escalante A."/>
            <person name="Mullikin J."/>
            <person name="Saul A."/>
            <person name="Guigo R."/>
            <person name="Camara F."/>
            <person name="Young S.K."/>
            <person name="Zeng Q."/>
            <person name="Gargeya S."/>
            <person name="Fitzgerald M."/>
            <person name="Haas B."/>
            <person name="Abouelleil A."/>
            <person name="Alvarado L."/>
            <person name="Arachchi H.M."/>
            <person name="Berlin A."/>
            <person name="Brown A."/>
            <person name="Chapman S.B."/>
            <person name="Chen Z."/>
            <person name="Dunbar C."/>
            <person name="Freedman E."/>
            <person name="Gearin G."/>
            <person name="Gellesch M."/>
            <person name="Goldberg J."/>
            <person name="Griggs A."/>
            <person name="Gujja S."/>
            <person name="Heiman D."/>
            <person name="Howarth C."/>
            <person name="Larson L."/>
            <person name="Lui A."/>
            <person name="MacDonald P.J.P."/>
            <person name="Montmayeur A."/>
            <person name="Murphy C."/>
            <person name="Neiman D."/>
            <person name="Pearson M."/>
            <person name="Priest M."/>
            <person name="Roberts A."/>
            <person name="Saif S."/>
            <person name="Shea T."/>
            <person name="Shenoy N."/>
            <person name="Sisk P."/>
            <person name="Stolte C."/>
            <person name="Sykes S."/>
            <person name="Wortman J."/>
            <person name="Nusbaum C."/>
            <person name="Birren B."/>
        </authorList>
    </citation>
    <scope>NUCLEOTIDE SEQUENCE [LARGE SCALE GENOMIC DNA]</scope>
    <source>
        <strain evidence="2 3">Brazil I</strain>
    </source>
</reference>
<feature type="region of interest" description="Disordered" evidence="1">
    <location>
        <begin position="284"/>
        <end position="305"/>
    </location>
</feature>
<gene>
    <name evidence="2" type="ORF">PVBG_05385</name>
</gene>
<dbReference type="EMBL" id="KQ234776">
    <property type="protein sequence ID" value="KMZ87937.1"/>
    <property type="molecule type" value="Genomic_DNA"/>
</dbReference>
<evidence type="ECO:0000313" key="3">
    <source>
        <dbReference type="Proteomes" id="UP000053327"/>
    </source>
</evidence>
<protein>
    <recommendedName>
        <fullName evidence="4">PIR Superfamily Protein</fullName>
    </recommendedName>
</protein>
<evidence type="ECO:0000256" key="1">
    <source>
        <dbReference type="SAM" id="MobiDB-lite"/>
    </source>
</evidence>
<dbReference type="AlphaFoldDB" id="A0A0J9T029"/>
<dbReference type="Proteomes" id="UP000053327">
    <property type="component" value="Unassembled WGS sequence"/>
</dbReference>
<evidence type="ECO:0000313" key="2">
    <source>
        <dbReference type="EMBL" id="KMZ87937.1"/>
    </source>
</evidence>
<name>A0A0J9T029_PLAV1</name>
<evidence type="ECO:0008006" key="4">
    <source>
        <dbReference type="Google" id="ProtNLM"/>
    </source>
</evidence>